<feature type="transmembrane region" description="Helical" evidence="4">
    <location>
        <begin position="125"/>
        <end position="148"/>
    </location>
</feature>
<evidence type="ECO:0000256" key="2">
    <source>
        <dbReference type="ARBA" id="ARBA00023125"/>
    </source>
</evidence>
<dbReference type="InterPro" id="IPR000792">
    <property type="entry name" value="Tscrpt_reg_LuxR_C"/>
</dbReference>
<keyword evidence="3" id="KW-0804">Transcription</keyword>
<dbReference type="EMBL" id="AP025564">
    <property type="protein sequence ID" value="BDE95351.1"/>
    <property type="molecule type" value="Genomic_DNA"/>
</dbReference>
<dbReference type="SUPFAM" id="SSF46894">
    <property type="entry name" value="C-terminal effector domain of the bipartite response regulators"/>
    <property type="match status" value="1"/>
</dbReference>
<dbReference type="Gene3D" id="1.10.10.10">
    <property type="entry name" value="Winged helix-like DNA-binding domain superfamily/Winged helix DNA-binding domain"/>
    <property type="match status" value="1"/>
</dbReference>
<accession>A0ABM7WGJ2</accession>
<feature type="transmembrane region" description="Helical" evidence="4">
    <location>
        <begin position="378"/>
        <end position="398"/>
    </location>
</feature>
<feature type="transmembrane region" description="Helical" evidence="4">
    <location>
        <begin position="160"/>
        <end position="181"/>
    </location>
</feature>
<feature type="transmembrane region" description="Helical" evidence="4">
    <location>
        <begin position="288"/>
        <end position="308"/>
    </location>
</feature>
<dbReference type="InterPro" id="IPR016032">
    <property type="entry name" value="Sig_transdc_resp-reg_C-effctor"/>
</dbReference>
<feature type="transmembrane region" description="Helical" evidence="4">
    <location>
        <begin position="187"/>
        <end position="206"/>
    </location>
</feature>
<keyword evidence="1" id="KW-0805">Transcription regulation</keyword>
<feature type="transmembrane region" description="Helical" evidence="4">
    <location>
        <begin position="257"/>
        <end position="281"/>
    </location>
</feature>
<dbReference type="InterPro" id="IPR036388">
    <property type="entry name" value="WH-like_DNA-bd_sf"/>
</dbReference>
<evidence type="ECO:0000256" key="4">
    <source>
        <dbReference type="SAM" id="Phobius"/>
    </source>
</evidence>
<protein>
    <recommendedName>
        <fullName evidence="5">HTH luxR-type domain-containing protein</fullName>
    </recommendedName>
</protein>
<evidence type="ECO:0000259" key="5">
    <source>
        <dbReference type="PROSITE" id="PS50043"/>
    </source>
</evidence>
<feature type="transmembrane region" description="Helical" evidence="4">
    <location>
        <begin position="344"/>
        <end position="366"/>
    </location>
</feature>
<dbReference type="PANTHER" id="PTHR44688">
    <property type="entry name" value="DNA-BINDING TRANSCRIPTIONAL ACTIVATOR DEVR_DOSR"/>
    <property type="match status" value="1"/>
</dbReference>
<keyword evidence="2" id="KW-0238">DNA-binding</keyword>
<keyword evidence="4" id="KW-0812">Transmembrane</keyword>
<dbReference type="SMART" id="SM00421">
    <property type="entry name" value="HTH_LUXR"/>
    <property type="match status" value="1"/>
</dbReference>
<proteinExistence type="predicted"/>
<keyword evidence="7" id="KW-1185">Reference proteome</keyword>
<evidence type="ECO:0000256" key="1">
    <source>
        <dbReference type="ARBA" id="ARBA00023015"/>
    </source>
</evidence>
<feature type="transmembrane region" description="Helical" evidence="4">
    <location>
        <begin position="320"/>
        <end position="337"/>
    </location>
</feature>
<dbReference type="RefSeq" id="WP_244411756.1">
    <property type="nucleotide sequence ID" value="NZ_AP025564.1"/>
</dbReference>
<reference evidence="6 7" key="1">
    <citation type="submission" date="2022-01" db="EMBL/GenBank/DDBJ databases">
        <title>Novel bile acid biosynthetic pathways are enriched in the microbiome of centenarians.</title>
        <authorList>
            <person name="Sato Y."/>
            <person name="Atarashi K."/>
            <person name="Plichta R.D."/>
            <person name="Arai Y."/>
            <person name="Sasajima S."/>
            <person name="Kearney M.S."/>
            <person name="Suda W."/>
            <person name="Takeshita K."/>
            <person name="Sasaki T."/>
            <person name="Okamoto S."/>
            <person name="Skelly N.A."/>
            <person name="Okamura Y."/>
            <person name="Vlamakis H."/>
            <person name="Li Y."/>
            <person name="Tanoue T."/>
            <person name="Takei H."/>
            <person name="Nittono H."/>
            <person name="Narushima S."/>
            <person name="Irie J."/>
            <person name="Itoh H."/>
            <person name="Moriya K."/>
            <person name="Sugiura Y."/>
            <person name="Suematsu M."/>
            <person name="Moritoki N."/>
            <person name="Shibata S."/>
            <person name="Littman R.D."/>
            <person name="Fischbach A.M."/>
            <person name="Uwamino Y."/>
            <person name="Inoue T."/>
            <person name="Honda A."/>
            <person name="Hattori M."/>
            <person name="Murai T."/>
            <person name="Xavier J.R."/>
            <person name="Hirose N."/>
            <person name="Honda K."/>
        </authorList>
    </citation>
    <scope>NUCLEOTIDE SEQUENCE [LARGE SCALE GENOMIC DNA]</scope>
    <source>
        <strain evidence="6 7">CE91-St30</strain>
    </source>
</reference>
<evidence type="ECO:0000313" key="7">
    <source>
        <dbReference type="Proteomes" id="UP001320544"/>
    </source>
</evidence>
<dbReference type="PROSITE" id="PS50043">
    <property type="entry name" value="HTH_LUXR_2"/>
    <property type="match status" value="1"/>
</dbReference>
<dbReference type="PRINTS" id="PR00038">
    <property type="entry name" value="HTHLUXR"/>
</dbReference>
<dbReference type="PANTHER" id="PTHR44688:SF16">
    <property type="entry name" value="DNA-BINDING TRANSCRIPTIONAL ACTIVATOR DEVR_DOSR"/>
    <property type="match status" value="1"/>
</dbReference>
<feature type="domain" description="HTH luxR-type" evidence="5">
    <location>
        <begin position="427"/>
        <end position="492"/>
    </location>
</feature>
<keyword evidence="4" id="KW-0472">Membrane</keyword>
<name>A0ABM7WGJ2_9ACTN</name>
<dbReference type="Proteomes" id="UP001320544">
    <property type="component" value="Chromosome"/>
</dbReference>
<dbReference type="CDD" id="cd06170">
    <property type="entry name" value="LuxR_C_like"/>
    <property type="match status" value="1"/>
</dbReference>
<keyword evidence="4" id="KW-1133">Transmembrane helix</keyword>
<feature type="transmembrane region" description="Helical" evidence="4">
    <location>
        <begin position="62"/>
        <end position="81"/>
    </location>
</feature>
<evidence type="ECO:0000256" key="3">
    <source>
        <dbReference type="ARBA" id="ARBA00023163"/>
    </source>
</evidence>
<feature type="transmembrane region" description="Helical" evidence="4">
    <location>
        <begin position="227"/>
        <end position="245"/>
    </location>
</feature>
<dbReference type="Pfam" id="PF00196">
    <property type="entry name" value="GerE"/>
    <property type="match status" value="1"/>
</dbReference>
<feature type="transmembrane region" description="Helical" evidence="4">
    <location>
        <begin position="93"/>
        <end position="113"/>
    </location>
</feature>
<gene>
    <name evidence="6" type="ORF">CE91St30_06840</name>
</gene>
<organism evidence="6 7">
    <name type="scientific">Raoultibacter timonensis</name>
    <dbReference type="NCBI Taxonomy" id="1907662"/>
    <lineage>
        <taxon>Bacteria</taxon>
        <taxon>Bacillati</taxon>
        <taxon>Actinomycetota</taxon>
        <taxon>Coriobacteriia</taxon>
        <taxon>Eggerthellales</taxon>
        <taxon>Eggerthellaceae</taxon>
        <taxon>Raoultibacter</taxon>
    </lineage>
</organism>
<evidence type="ECO:0000313" key="6">
    <source>
        <dbReference type="EMBL" id="BDE95351.1"/>
    </source>
</evidence>
<sequence length="509" mass="55463">MPNSNARRDMRAMKQSLQTFSQAAASQPAVWIGFACVCAWPWSCTSATLVYTNAGTVGSPVWLGSNLTYLIIGICGIALGLGFRKSAARLPNAAVAVIAGVCYVAASALFVLLSKLPPDYLDPGYATISYIWPAFAGIGQTLLFLEWMKAFGRTGPKKTIAFVVCGSVLGTALIFSLNFIPQTLRELMPAAVGACGALCAFLMAKRSDGDNGEETRSSGIFPEKTRAPWKLLVTAAVAGFSFGTFQSLSFSGSFGTTAWYTFGVVGFLVASVLFALITLGLRMNFNYMIYRISFVIMATGAFLCLFGTEISAWGYGVYCIGYRCLDMLIWCLCAYLIRHRSVSPVWLGGLVIGTLLFGRFFGFEMFTILHPLPASTDVSLLIATVLFLLLLTALSLVSHNNLLEAWGMAKPGEAPGDSEILDSSCDQIGTLYRLSERERDVLRRIAQGKSRADIGVDLVLSEETVKTHIRHIYQKCGIHSRKELDEMVEARVREIKDDRIDLTQQDAAE</sequence>